<dbReference type="EMBL" id="CP097510">
    <property type="protein sequence ID" value="URE27654.1"/>
    <property type="molecule type" value="Genomic_DNA"/>
</dbReference>
<reference evidence="1" key="1">
    <citation type="submission" date="2022-05" db="EMBL/GenBank/DDBJ databases">
        <title>The Musa troglodytarum L. genome provides insights into the mechanism of non-climacteric behaviour and enrichment of carotenoids.</title>
        <authorList>
            <person name="Wang J."/>
        </authorList>
    </citation>
    <scope>NUCLEOTIDE SEQUENCE</scope>
    <source>
        <tissue evidence="1">Leaf</tissue>
    </source>
</reference>
<sequence length="59" mass="6783">MDSVSSEIWLFFALEGIGKSLSSSVATSLCSFHWLEYYFPSLWMIMILEMDRGTTSHEN</sequence>
<dbReference type="EMBL" id="CP097510">
    <property type="protein sequence ID" value="URE27664.1"/>
    <property type="molecule type" value="Genomic_DNA"/>
</dbReference>
<dbReference type="EMBL" id="CP097510">
    <property type="protein sequence ID" value="URE27665.1"/>
    <property type="molecule type" value="Genomic_DNA"/>
</dbReference>
<keyword evidence="2" id="KW-1185">Reference proteome</keyword>
<protein>
    <submittedName>
        <fullName evidence="1">Uncharacterized protein</fullName>
    </submittedName>
</protein>
<dbReference type="Proteomes" id="UP001055439">
    <property type="component" value="Chromosome 8"/>
</dbReference>
<dbReference type="EMBL" id="CP097510">
    <property type="protein sequence ID" value="URE27653.1"/>
    <property type="molecule type" value="Genomic_DNA"/>
</dbReference>
<name>A0A9E7HCN8_9LILI</name>
<organism evidence="1 2">
    <name type="scientific">Musa troglodytarum</name>
    <name type="common">fe'i banana</name>
    <dbReference type="NCBI Taxonomy" id="320322"/>
    <lineage>
        <taxon>Eukaryota</taxon>
        <taxon>Viridiplantae</taxon>
        <taxon>Streptophyta</taxon>
        <taxon>Embryophyta</taxon>
        <taxon>Tracheophyta</taxon>
        <taxon>Spermatophyta</taxon>
        <taxon>Magnoliopsida</taxon>
        <taxon>Liliopsida</taxon>
        <taxon>Zingiberales</taxon>
        <taxon>Musaceae</taxon>
        <taxon>Musa</taxon>
    </lineage>
</organism>
<gene>
    <name evidence="1" type="ORF">MUK42_12992</name>
</gene>
<dbReference type="OrthoDB" id="941555at2759"/>
<accession>A0A9E7HCN8</accession>
<proteinExistence type="predicted"/>
<dbReference type="EMBL" id="CP097510">
    <property type="protein sequence ID" value="URE27651.1"/>
    <property type="molecule type" value="Genomic_DNA"/>
</dbReference>
<evidence type="ECO:0000313" key="2">
    <source>
        <dbReference type="Proteomes" id="UP001055439"/>
    </source>
</evidence>
<dbReference type="AlphaFoldDB" id="A0A9E7HCN8"/>
<evidence type="ECO:0000313" key="1">
    <source>
        <dbReference type="EMBL" id="URE27654.1"/>
    </source>
</evidence>